<evidence type="ECO:0000313" key="16">
    <source>
        <dbReference type="Proteomes" id="UP000494256"/>
    </source>
</evidence>
<feature type="transmembrane region" description="Helical" evidence="13">
    <location>
        <begin position="79"/>
        <end position="100"/>
    </location>
</feature>
<dbReference type="PANTHER" id="PTHR15422">
    <property type="entry name" value="OS05G0565100 PROTEIN"/>
    <property type="match status" value="1"/>
</dbReference>
<dbReference type="PANTHER" id="PTHR15422:SF45">
    <property type="entry name" value="CYTOCHROME B561 DOMAIN-CONTAINING PROTEIN"/>
    <property type="match status" value="1"/>
</dbReference>
<evidence type="ECO:0000256" key="11">
    <source>
        <dbReference type="ARBA" id="ARBA00024225"/>
    </source>
</evidence>
<dbReference type="Proteomes" id="UP000494256">
    <property type="component" value="Unassembled WGS sequence"/>
</dbReference>
<proteinExistence type="predicted"/>
<feature type="transmembrane region" description="Helical" evidence="13">
    <location>
        <begin position="175"/>
        <end position="196"/>
    </location>
</feature>
<feature type="transmembrane region" description="Helical" evidence="13">
    <location>
        <begin position="45"/>
        <end position="67"/>
    </location>
</feature>
<organism evidence="15 16">
    <name type="scientific">Arctia plantaginis</name>
    <name type="common">Wood tiger moth</name>
    <name type="synonym">Phalaena plantaginis</name>
    <dbReference type="NCBI Taxonomy" id="874455"/>
    <lineage>
        <taxon>Eukaryota</taxon>
        <taxon>Metazoa</taxon>
        <taxon>Ecdysozoa</taxon>
        <taxon>Arthropoda</taxon>
        <taxon>Hexapoda</taxon>
        <taxon>Insecta</taxon>
        <taxon>Pterygota</taxon>
        <taxon>Neoptera</taxon>
        <taxon>Endopterygota</taxon>
        <taxon>Lepidoptera</taxon>
        <taxon>Glossata</taxon>
        <taxon>Ditrysia</taxon>
        <taxon>Noctuoidea</taxon>
        <taxon>Erebidae</taxon>
        <taxon>Arctiinae</taxon>
        <taxon>Arctia</taxon>
    </lineage>
</organism>
<dbReference type="AlphaFoldDB" id="A0A8S0Z709"/>
<dbReference type="Pfam" id="PF03188">
    <property type="entry name" value="Cytochrom_B561"/>
    <property type="match status" value="1"/>
</dbReference>
<evidence type="ECO:0000256" key="6">
    <source>
        <dbReference type="ARBA" id="ARBA00022723"/>
    </source>
</evidence>
<evidence type="ECO:0000259" key="14">
    <source>
        <dbReference type="PROSITE" id="PS50939"/>
    </source>
</evidence>
<feature type="transmembrane region" description="Helical" evidence="13">
    <location>
        <begin position="208"/>
        <end position="229"/>
    </location>
</feature>
<dbReference type="EC" id="7.2.1.3" evidence="11"/>
<feature type="region of interest" description="Disordered" evidence="12">
    <location>
        <begin position="1"/>
        <end position="26"/>
    </location>
</feature>
<dbReference type="SMART" id="SM00665">
    <property type="entry name" value="B561"/>
    <property type="match status" value="1"/>
</dbReference>
<dbReference type="GO" id="GO:0140575">
    <property type="term" value="F:transmembrane monodehydroascorbate reductase activity"/>
    <property type="evidence" value="ECO:0007669"/>
    <property type="project" value="InterPro"/>
</dbReference>
<evidence type="ECO:0000256" key="8">
    <source>
        <dbReference type="ARBA" id="ARBA00022989"/>
    </source>
</evidence>
<protein>
    <recommendedName>
        <fullName evidence="11">ascorbate ferrireductase (transmembrane)</fullName>
        <ecNumber evidence="11">7.2.1.3</ecNumber>
    </recommendedName>
</protein>
<keyword evidence="9" id="KW-0408">Iron</keyword>
<evidence type="ECO:0000256" key="9">
    <source>
        <dbReference type="ARBA" id="ARBA00023004"/>
    </source>
</evidence>
<evidence type="ECO:0000256" key="4">
    <source>
        <dbReference type="ARBA" id="ARBA00022617"/>
    </source>
</evidence>
<dbReference type="PROSITE" id="PS50939">
    <property type="entry name" value="CYTOCHROME_B561"/>
    <property type="match status" value="1"/>
</dbReference>
<comment type="caution">
    <text evidence="15">The sequence shown here is derived from an EMBL/GenBank/DDBJ whole genome shotgun (WGS) entry which is preliminary data.</text>
</comment>
<reference evidence="15 16" key="1">
    <citation type="submission" date="2020-04" db="EMBL/GenBank/DDBJ databases">
        <authorList>
            <person name="Wallbank WR R."/>
            <person name="Pardo Diaz C."/>
            <person name="Kozak K."/>
            <person name="Martin S."/>
            <person name="Jiggins C."/>
            <person name="Moest M."/>
            <person name="Warren A I."/>
            <person name="Byers J.R.P. K."/>
            <person name="Montejo-Kovacevich G."/>
            <person name="Yen C E."/>
        </authorList>
    </citation>
    <scope>NUCLEOTIDE SEQUENCE [LARGE SCALE GENOMIC DNA]</scope>
</reference>
<keyword evidence="8 13" id="KW-1133">Transmembrane helix</keyword>
<evidence type="ECO:0000256" key="2">
    <source>
        <dbReference type="ARBA" id="ARBA00004141"/>
    </source>
</evidence>
<dbReference type="GO" id="GO:0046872">
    <property type="term" value="F:metal ion binding"/>
    <property type="evidence" value="ECO:0007669"/>
    <property type="project" value="UniProtKB-KW"/>
</dbReference>
<feature type="transmembrane region" description="Helical" evidence="13">
    <location>
        <begin position="112"/>
        <end position="132"/>
    </location>
</feature>
<keyword evidence="10 13" id="KW-0472">Membrane</keyword>
<evidence type="ECO:0000256" key="10">
    <source>
        <dbReference type="ARBA" id="ARBA00023136"/>
    </source>
</evidence>
<dbReference type="GO" id="GO:0140571">
    <property type="term" value="F:transmembrane ascorbate ferrireductase activity"/>
    <property type="evidence" value="ECO:0007669"/>
    <property type="project" value="UniProtKB-EC"/>
</dbReference>
<evidence type="ECO:0000256" key="7">
    <source>
        <dbReference type="ARBA" id="ARBA00022982"/>
    </source>
</evidence>
<gene>
    <name evidence="15" type="ORF">APLA_LOCUS3658</name>
</gene>
<keyword evidence="4" id="KW-0349">Heme</keyword>
<keyword evidence="6" id="KW-0479">Metal-binding</keyword>
<dbReference type="Gene3D" id="1.20.120.1770">
    <property type="match status" value="1"/>
</dbReference>
<dbReference type="InterPro" id="IPR045150">
    <property type="entry name" value="CYB561D1/2"/>
</dbReference>
<keyword evidence="3" id="KW-0813">Transport</keyword>
<feature type="domain" description="Cytochrome b561" evidence="14">
    <location>
        <begin position="30"/>
        <end position="234"/>
    </location>
</feature>
<dbReference type="OrthoDB" id="336088at2759"/>
<evidence type="ECO:0000256" key="1">
    <source>
        <dbReference type="ARBA" id="ARBA00001970"/>
    </source>
</evidence>
<evidence type="ECO:0000256" key="3">
    <source>
        <dbReference type="ARBA" id="ARBA00022448"/>
    </source>
</evidence>
<keyword evidence="5 13" id="KW-0812">Transmembrane</keyword>
<evidence type="ECO:0000256" key="5">
    <source>
        <dbReference type="ARBA" id="ARBA00022692"/>
    </source>
</evidence>
<comment type="subcellular location">
    <subcellularLocation>
        <location evidence="2">Membrane</location>
        <topology evidence="2">Multi-pass membrane protein</topology>
    </subcellularLocation>
</comment>
<dbReference type="InterPro" id="IPR006593">
    <property type="entry name" value="Cyt_b561/ferric_Rdtase_TM"/>
</dbReference>
<evidence type="ECO:0000256" key="13">
    <source>
        <dbReference type="SAM" id="Phobius"/>
    </source>
</evidence>
<evidence type="ECO:0000256" key="12">
    <source>
        <dbReference type="SAM" id="MobiDB-lite"/>
    </source>
</evidence>
<sequence length="236" mass="25629">MAIPPPTNQSPSKPNGSIEEDRPVSHQPPIQSPFKMLCLSLIHNFTQLCLGGVVISALIIPLSIPIISALMQHTVLCTVGYFILMAQGILAYSPVGWANYLTNDNNKIIHSTMQICGSILAISGSAVIIAHTNLRLNTSHGICGLVATLLTAINLLAGIFNMFFNRTRKLRLLRCLHMCLGALTIFMAFIALILAFDLYYRNVNGDTIANLAIAFSVFALFGILLIALLNKRVGQP</sequence>
<feature type="transmembrane region" description="Helical" evidence="13">
    <location>
        <begin position="138"/>
        <end position="163"/>
    </location>
</feature>
<evidence type="ECO:0000313" key="15">
    <source>
        <dbReference type="EMBL" id="CAB3228802.1"/>
    </source>
</evidence>
<accession>A0A8S0Z709</accession>
<name>A0A8S0Z709_ARCPL</name>
<dbReference type="GO" id="GO:0016020">
    <property type="term" value="C:membrane"/>
    <property type="evidence" value="ECO:0007669"/>
    <property type="project" value="UniProtKB-SubCell"/>
</dbReference>
<keyword evidence="7" id="KW-0249">Electron transport</keyword>
<dbReference type="EMBL" id="CADEBD010000284">
    <property type="protein sequence ID" value="CAB3228802.1"/>
    <property type="molecule type" value="Genomic_DNA"/>
</dbReference>
<comment type="cofactor">
    <cofactor evidence="1">
        <name>heme b</name>
        <dbReference type="ChEBI" id="CHEBI:60344"/>
    </cofactor>
</comment>